<dbReference type="EMBL" id="JACOPF010000003">
    <property type="protein sequence ID" value="MBC5689929.1"/>
    <property type="molecule type" value="Genomic_DNA"/>
</dbReference>
<dbReference type="RefSeq" id="WP_186876591.1">
    <property type="nucleotide sequence ID" value="NZ_JACOPF010000003.1"/>
</dbReference>
<protein>
    <submittedName>
        <fullName evidence="2">DUF5058 family protein</fullName>
    </submittedName>
</protein>
<organism evidence="2 3">
    <name type="scientific">Mediterraneibacter hominis</name>
    <dbReference type="NCBI Taxonomy" id="2763054"/>
    <lineage>
        <taxon>Bacteria</taxon>
        <taxon>Bacillati</taxon>
        <taxon>Bacillota</taxon>
        <taxon>Clostridia</taxon>
        <taxon>Lachnospirales</taxon>
        <taxon>Lachnospiraceae</taxon>
        <taxon>Mediterraneibacter</taxon>
    </lineage>
</organism>
<gene>
    <name evidence="2" type="ORF">H8S37_13510</name>
</gene>
<dbReference type="AlphaFoldDB" id="A0A923LKI5"/>
<evidence type="ECO:0000256" key="1">
    <source>
        <dbReference type="SAM" id="Phobius"/>
    </source>
</evidence>
<keyword evidence="3" id="KW-1185">Reference proteome</keyword>
<feature type="transmembrane region" description="Helical" evidence="1">
    <location>
        <begin position="117"/>
        <end position="140"/>
    </location>
</feature>
<evidence type="ECO:0000313" key="2">
    <source>
        <dbReference type="EMBL" id="MBC5689929.1"/>
    </source>
</evidence>
<dbReference type="Proteomes" id="UP000652477">
    <property type="component" value="Unassembled WGS sequence"/>
</dbReference>
<comment type="caution">
    <text evidence="2">The sequence shown here is derived from an EMBL/GenBank/DDBJ whole genome shotgun (WGS) entry which is preliminary data.</text>
</comment>
<dbReference type="Pfam" id="PF16481">
    <property type="entry name" value="DUF5058"/>
    <property type="match status" value="1"/>
</dbReference>
<sequence length="241" mass="26310">MFNPSSTFLFVLAGLVIVFVIAQSVFFLVRAYRRGKALNMDMKQIRKMIISTAVFTFAPAVSILLGVITLSKFLGLPLPWLRLSVIGAITYELPAATTTANALGIGSLSTTITDPEVYTAIAWVMTLGIFPGLIWVPLFIKKIQGGLVKLKNKDSKWGDIVMTALFLGMISAFLGMVFADIRDGLKGWIPIFVLLFSAFLMGICGILVKKCNMKWLENYALPISMLGAMVFAVFITPLIGG</sequence>
<feature type="transmembrane region" description="Helical" evidence="1">
    <location>
        <begin position="160"/>
        <end position="181"/>
    </location>
</feature>
<evidence type="ECO:0000313" key="3">
    <source>
        <dbReference type="Proteomes" id="UP000652477"/>
    </source>
</evidence>
<feature type="transmembrane region" description="Helical" evidence="1">
    <location>
        <begin position="49"/>
        <end position="74"/>
    </location>
</feature>
<keyword evidence="1" id="KW-0472">Membrane</keyword>
<feature type="transmembrane region" description="Helical" evidence="1">
    <location>
        <begin position="187"/>
        <end position="208"/>
    </location>
</feature>
<reference evidence="2" key="1">
    <citation type="submission" date="2020-08" db="EMBL/GenBank/DDBJ databases">
        <title>Genome public.</title>
        <authorList>
            <person name="Liu C."/>
            <person name="Sun Q."/>
        </authorList>
    </citation>
    <scope>NUCLEOTIDE SEQUENCE</scope>
    <source>
        <strain evidence="2">NSJ-55</strain>
    </source>
</reference>
<dbReference type="InterPro" id="IPR032479">
    <property type="entry name" value="DUF5058"/>
</dbReference>
<name>A0A923LKI5_9FIRM</name>
<keyword evidence="1" id="KW-1133">Transmembrane helix</keyword>
<feature type="transmembrane region" description="Helical" evidence="1">
    <location>
        <begin position="220"/>
        <end position="240"/>
    </location>
</feature>
<feature type="transmembrane region" description="Helical" evidence="1">
    <location>
        <begin position="6"/>
        <end position="29"/>
    </location>
</feature>
<accession>A0A923LKI5</accession>
<proteinExistence type="predicted"/>
<keyword evidence="1" id="KW-0812">Transmembrane</keyword>